<evidence type="ECO:0000313" key="3">
    <source>
        <dbReference type="Proteomes" id="UP001459714"/>
    </source>
</evidence>
<keyword evidence="1" id="KW-1133">Transmembrane helix</keyword>
<sequence>MVEVLTEKNKELFYDYFNIDTKKFTRTRILLCVLFILLYSVFVNFIGLTDNGYWWLIGIPICGLIGYKMPYMELVSKRNKLVLTRQYMFPNFLRYFISLLSTEGNVYLTIKETLNYVDEPFRPMVEKLIKELDDPRIPNYEAFMNFAEEIDTSESIMIMNMINDFSEQGINKDDIKELEDTILRLQENKVNELIEYKVGKIHKYANPIVVLAIVYMIVFVGIVAVAYLGMMNVSASS</sequence>
<name>A0ABU9K525_9BACI</name>
<accession>A0ABU9K525</accession>
<feature type="transmembrane region" description="Helical" evidence="1">
    <location>
        <begin position="53"/>
        <end position="71"/>
    </location>
</feature>
<gene>
    <name evidence="2" type="ORF">NST17_20655</name>
</gene>
<dbReference type="EMBL" id="JBBYAK010000003">
    <property type="protein sequence ID" value="MEL3959567.1"/>
    <property type="molecule type" value="Genomic_DNA"/>
</dbReference>
<evidence type="ECO:0000256" key="1">
    <source>
        <dbReference type="SAM" id="Phobius"/>
    </source>
</evidence>
<keyword evidence="1" id="KW-0472">Membrane</keyword>
<evidence type="ECO:0008006" key="4">
    <source>
        <dbReference type="Google" id="ProtNLM"/>
    </source>
</evidence>
<reference evidence="2 3" key="1">
    <citation type="submission" date="2024-03" db="EMBL/GenBank/DDBJ databases">
        <title>Bacilli Hybrid Assemblies.</title>
        <authorList>
            <person name="Kovac J."/>
        </authorList>
    </citation>
    <scope>NUCLEOTIDE SEQUENCE [LARGE SCALE GENOMIC DNA]</scope>
    <source>
        <strain evidence="2 3">FSL M8-0022</strain>
    </source>
</reference>
<keyword evidence="3" id="KW-1185">Reference proteome</keyword>
<feature type="transmembrane region" description="Helical" evidence="1">
    <location>
        <begin position="208"/>
        <end position="230"/>
    </location>
</feature>
<organism evidence="2 3">
    <name type="scientific">Caldifermentibacillus hisashii</name>
    <dbReference type="NCBI Taxonomy" id="996558"/>
    <lineage>
        <taxon>Bacteria</taxon>
        <taxon>Bacillati</taxon>
        <taxon>Bacillota</taxon>
        <taxon>Bacilli</taxon>
        <taxon>Bacillales</taxon>
        <taxon>Bacillaceae</taxon>
        <taxon>Caldifermentibacillus</taxon>
    </lineage>
</organism>
<comment type="caution">
    <text evidence="2">The sequence shown here is derived from an EMBL/GenBank/DDBJ whole genome shotgun (WGS) entry which is preliminary data.</text>
</comment>
<feature type="transmembrane region" description="Helical" evidence="1">
    <location>
        <begin position="29"/>
        <end position="47"/>
    </location>
</feature>
<proteinExistence type="predicted"/>
<keyword evidence="1" id="KW-0812">Transmembrane</keyword>
<dbReference type="Proteomes" id="UP001459714">
    <property type="component" value="Unassembled WGS sequence"/>
</dbReference>
<protein>
    <recommendedName>
        <fullName evidence="4">Flagellar assembly protein FlaJ</fullName>
    </recommendedName>
</protein>
<evidence type="ECO:0000313" key="2">
    <source>
        <dbReference type="EMBL" id="MEL3959567.1"/>
    </source>
</evidence>
<dbReference type="RefSeq" id="WP_342021177.1">
    <property type="nucleotide sequence ID" value="NZ_JBBYAK010000003.1"/>
</dbReference>